<accession>A0A3P7PTJ3</accession>
<sequence length="87" mass="10155">MHQRVPNFASKRSKFTNVRKRAKRQFFFPGYYNPYNSFGNYYYPSYPGFYNSYYYPSYSYFNPLGTGSLWAAGGGLLGNTLSFFIGK</sequence>
<reference evidence="1 2" key="1">
    <citation type="submission" date="2018-11" db="EMBL/GenBank/DDBJ databases">
        <authorList>
            <consortium name="Pathogen Informatics"/>
        </authorList>
    </citation>
    <scope>NUCLEOTIDE SEQUENCE [LARGE SCALE GENOMIC DNA]</scope>
</reference>
<protein>
    <submittedName>
        <fullName evidence="1">Uncharacterized protein</fullName>
    </submittedName>
</protein>
<gene>
    <name evidence="1" type="ORF">CGOC_LOCUS9486</name>
</gene>
<dbReference type="EMBL" id="UYRV01107117">
    <property type="protein sequence ID" value="VDN23082.1"/>
    <property type="molecule type" value="Genomic_DNA"/>
</dbReference>
<name>A0A3P7PTJ3_CYLGO</name>
<dbReference type="Proteomes" id="UP000271889">
    <property type="component" value="Unassembled WGS sequence"/>
</dbReference>
<evidence type="ECO:0000313" key="2">
    <source>
        <dbReference type="Proteomes" id="UP000271889"/>
    </source>
</evidence>
<keyword evidence="2" id="KW-1185">Reference proteome</keyword>
<proteinExistence type="predicted"/>
<organism evidence="1 2">
    <name type="scientific">Cylicostephanus goldi</name>
    <name type="common">Nematode worm</name>
    <dbReference type="NCBI Taxonomy" id="71465"/>
    <lineage>
        <taxon>Eukaryota</taxon>
        <taxon>Metazoa</taxon>
        <taxon>Ecdysozoa</taxon>
        <taxon>Nematoda</taxon>
        <taxon>Chromadorea</taxon>
        <taxon>Rhabditida</taxon>
        <taxon>Rhabditina</taxon>
        <taxon>Rhabditomorpha</taxon>
        <taxon>Strongyloidea</taxon>
        <taxon>Strongylidae</taxon>
        <taxon>Cylicostephanus</taxon>
    </lineage>
</organism>
<dbReference type="AlphaFoldDB" id="A0A3P7PTJ3"/>
<evidence type="ECO:0000313" key="1">
    <source>
        <dbReference type="EMBL" id="VDN23082.1"/>
    </source>
</evidence>